<reference evidence="2" key="2">
    <citation type="submission" date="2015-02" db="UniProtKB">
        <authorList>
            <consortium name="EnsemblMetazoa"/>
        </authorList>
    </citation>
    <scope>IDENTIFICATION</scope>
</reference>
<keyword evidence="1" id="KW-0732">Signal</keyword>
<reference evidence="3" key="1">
    <citation type="submission" date="2011-05" db="EMBL/GenBank/DDBJ databases">
        <authorList>
            <person name="Richards S.R."/>
            <person name="Qu J."/>
            <person name="Jiang H."/>
            <person name="Jhangiani S.N."/>
            <person name="Agravi P."/>
            <person name="Goodspeed R."/>
            <person name="Gross S."/>
            <person name="Mandapat C."/>
            <person name="Jackson L."/>
            <person name="Mathew T."/>
            <person name="Pu L."/>
            <person name="Thornton R."/>
            <person name="Saada N."/>
            <person name="Wilczek-Boney K.B."/>
            <person name="Lee S."/>
            <person name="Kovar C."/>
            <person name="Wu Y."/>
            <person name="Scherer S.E."/>
            <person name="Worley K.C."/>
            <person name="Muzny D.M."/>
            <person name="Gibbs R."/>
        </authorList>
    </citation>
    <scope>NUCLEOTIDE SEQUENCE</scope>
    <source>
        <strain evidence="3">Brora</strain>
    </source>
</reference>
<organism evidence="2 3">
    <name type="scientific">Strigamia maritima</name>
    <name type="common">European centipede</name>
    <name type="synonym">Geophilus maritimus</name>
    <dbReference type="NCBI Taxonomy" id="126957"/>
    <lineage>
        <taxon>Eukaryota</taxon>
        <taxon>Metazoa</taxon>
        <taxon>Ecdysozoa</taxon>
        <taxon>Arthropoda</taxon>
        <taxon>Myriapoda</taxon>
        <taxon>Chilopoda</taxon>
        <taxon>Pleurostigmophora</taxon>
        <taxon>Geophilomorpha</taxon>
        <taxon>Linotaeniidae</taxon>
        <taxon>Strigamia</taxon>
    </lineage>
</organism>
<name>T1IQV6_STRMM</name>
<accession>T1IQV6</accession>
<keyword evidence="3" id="KW-1185">Reference proteome</keyword>
<protein>
    <submittedName>
        <fullName evidence="2">Uncharacterized protein</fullName>
    </submittedName>
</protein>
<dbReference type="EnsemblMetazoa" id="SMAR003431-RA">
    <property type="protein sequence ID" value="SMAR003431-PA"/>
    <property type="gene ID" value="SMAR003431"/>
</dbReference>
<evidence type="ECO:0000256" key="1">
    <source>
        <dbReference type="SAM" id="SignalP"/>
    </source>
</evidence>
<evidence type="ECO:0000313" key="2">
    <source>
        <dbReference type="EnsemblMetazoa" id="SMAR003431-PA"/>
    </source>
</evidence>
<dbReference type="EMBL" id="JH431314">
    <property type="status" value="NOT_ANNOTATED_CDS"/>
    <property type="molecule type" value="Genomic_DNA"/>
</dbReference>
<feature type="chain" id="PRO_5004579435" evidence="1">
    <location>
        <begin position="20"/>
        <end position="62"/>
    </location>
</feature>
<dbReference type="Proteomes" id="UP000014500">
    <property type="component" value="Unassembled WGS sequence"/>
</dbReference>
<sequence length="62" mass="7129">MKVLFFSMLCFCIYIATYGYPLDEDEIQHTITKDDHNCHDEHVIMSVSAKPMMSASLIVFVV</sequence>
<evidence type="ECO:0000313" key="3">
    <source>
        <dbReference type="Proteomes" id="UP000014500"/>
    </source>
</evidence>
<feature type="signal peptide" evidence="1">
    <location>
        <begin position="1"/>
        <end position="19"/>
    </location>
</feature>
<proteinExistence type="predicted"/>
<dbReference type="AlphaFoldDB" id="T1IQV6"/>
<dbReference type="HOGENOM" id="CLU_2910852_0_0_1"/>